<dbReference type="PROSITE" id="PS50943">
    <property type="entry name" value="HTH_CROC1"/>
    <property type="match status" value="1"/>
</dbReference>
<feature type="domain" description="HTH cro/C1-type" evidence="1">
    <location>
        <begin position="6"/>
        <end position="41"/>
    </location>
</feature>
<protein>
    <submittedName>
        <fullName evidence="2">Helix-turn-helix</fullName>
    </submittedName>
</protein>
<evidence type="ECO:0000259" key="1">
    <source>
        <dbReference type="PROSITE" id="PS50943"/>
    </source>
</evidence>
<dbReference type="CDD" id="cd00093">
    <property type="entry name" value="HTH_XRE"/>
    <property type="match status" value="1"/>
</dbReference>
<dbReference type="SUPFAM" id="SSF47413">
    <property type="entry name" value="lambda repressor-like DNA-binding domains"/>
    <property type="match status" value="1"/>
</dbReference>
<dbReference type="InterPro" id="IPR010982">
    <property type="entry name" value="Lambda_DNA-bd_dom_sf"/>
</dbReference>
<dbReference type="RefSeq" id="WP_159437986.1">
    <property type="nucleotide sequence ID" value="NZ_FOSK01000013.1"/>
</dbReference>
<keyword evidence="3" id="KW-1185">Reference proteome</keyword>
<dbReference type="EMBL" id="FOSK01000013">
    <property type="protein sequence ID" value="SFK99739.1"/>
    <property type="molecule type" value="Genomic_DNA"/>
</dbReference>
<organism evidence="2 3">
    <name type="scientific">Pseudovibrio ascidiaceicola</name>
    <dbReference type="NCBI Taxonomy" id="285279"/>
    <lineage>
        <taxon>Bacteria</taxon>
        <taxon>Pseudomonadati</taxon>
        <taxon>Pseudomonadota</taxon>
        <taxon>Alphaproteobacteria</taxon>
        <taxon>Hyphomicrobiales</taxon>
        <taxon>Stappiaceae</taxon>
        <taxon>Pseudovibrio</taxon>
    </lineage>
</organism>
<proteinExistence type="predicted"/>
<gene>
    <name evidence="2" type="ORF">SAMN04488518_113141</name>
</gene>
<dbReference type="Proteomes" id="UP000199598">
    <property type="component" value="Unassembled WGS sequence"/>
</dbReference>
<dbReference type="InterPro" id="IPR001387">
    <property type="entry name" value="Cro/C1-type_HTH"/>
</dbReference>
<dbReference type="Gene3D" id="1.10.260.40">
    <property type="entry name" value="lambda repressor-like DNA-binding domains"/>
    <property type="match status" value="1"/>
</dbReference>
<name>A0A1I4E3K5_9HYPH</name>
<reference evidence="2 3" key="1">
    <citation type="submission" date="2016-10" db="EMBL/GenBank/DDBJ databases">
        <authorList>
            <person name="Varghese N."/>
            <person name="Submissions S."/>
        </authorList>
    </citation>
    <scope>NUCLEOTIDE SEQUENCE [LARGE SCALE GENOMIC DNA]</scope>
    <source>
        <strain evidence="2 3">DSM 16392</strain>
    </source>
</reference>
<comment type="caution">
    <text evidence="2">The sequence shown here is derived from an EMBL/GenBank/DDBJ whole genome shotgun (WGS) entry which is preliminary data.</text>
</comment>
<evidence type="ECO:0000313" key="3">
    <source>
        <dbReference type="Proteomes" id="UP000199598"/>
    </source>
</evidence>
<evidence type="ECO:0000313" key="2">
    <source>
        <dbReference type="EMBL" id="SFK99739.1"/>
    </source>
</evidence>
<accession>A0A1I4E3K5</accession>
<dbReference type="Pfam" id="PF01381">
    <property type="entry name" value="HTH_3"/>
    <property type="match status" value="1"/>
</dbReference>
<sequence>MDNQSVKELRTELGWSQSDLADFLGVKQPTVNRFEQGQEIPEPSKRLLYLLKAQCQVPLAA</sequence>